<keyword evidence="10" id="KW-0862">Zinc</keyword>
<keyword evidence="24" id="KW-1185">Reference proteome</keyword>
<comment type="catalytic activity">
    <reaction evidence="17 18">
        <text>ATP + H2O = ADP + phosphate + H(+)</text>
        <dbReference type="Rhea" id="RHEA:13065"/>
        <dbReference type="ChEBI" id="CHEBI:15377"/>
        <dbReference type="ChEBI" id="CHEBI:15378"/>
        <dbReference type="ChEBI" id="CHEBI:30616"/>
        <dbReference type="ChEBI" id="CHEBI:43474"/>
        <dbReference type="ChEBI" id="CHEBI:456216"/>
    </reaction>
</comment>
<dbReference type="InterPro" id="IPR002464">
    <property type="entry name" value="DNA/RNA_helicase_DEAH_CS"/>
</dbReference>
<evidence type="ECO:0000256" key="11">
    <source>
        <dbReference type="ARBA" id="ARBA00022840"/>
    </source>
</evidence>
<gene>
    <name evidence="23" type="ORF">MNOR_LOCUS16913</name>
</gene>
<dbReference type="Pfam" id="PF16124">
    <property type="entry name" value="RecQ_Zn_bind"/>
    <property type="match status" value="1"/>
</dbReference>
<feature type="domain" description="HRDC" evidence="20">
    <location>
        <begin position="717"/>
        <end position="797"/>
    </location>
</feature>
<dbReference type="PROSITE" id="PS51194">
    <property type="entry name" value="HELICASE_CTER"/>
    <property type="match status" value="1"/>
</dbReference>
<dbReference type="InterPro" id="IPR014001">
    <property type="entry name" value="Helicase_ATP-bd"/>
</dbReference>
<feature type="compositionally biased region" description="Polar residues" evidence="19">
    <location>
        <begin position="823"/>
        <end position="840"/>
    </location>
</feature>
<dbReference type="EMBL" id="CAXKWB010011358">
    <property type="protein sequence ID" value="CAL4100970.1"/>
    <property type="molecule type" value="Genomic_DNA"/>
</dbReference>
<dbReference type="Pfam" id="PF09382">
    <property type="entry name" value="RQC"/>
    <property type="match status" value="1"/>
</dbReference>
<dbReference type="GO" id="GO:0046872">
    <property type="term" value="F:metal ion binding"/>
    <property type="evidence" value="ECO:0007669"/>
    <property type="project" value="UniProtKB-KW"/>
</dbReference>
<dbReference type="PROSITE" id="PS51192">
    <property type="entry name" value="HELICASE_ATP_BIND_1"/>
    <property type="match status" value="1"/>
</dbReference>
<evidence type="ECO:0000256" key="16">
    <source>
        <dbReference type="ARBA" id="ARBA00034617"/>
    </source>
</evidence>
<keyword evidence="6 18" id="KW-0547">Nucleotide-binding</keyword>
<dbReference type="InterPro" id="IPR011545">
    <property type="entry name" value="DEAD/DEAH_box_helicase_dom"/>
</dbReference>
<dbReference type="Pfam" id="PF00570">
    <property type="entry name" value="HRDC"/>
    <property type="match status" value="1"/>
</dbReference>
<dbReference type="FunFam" id="3.40.50.300:FF:000537">
    <property type="entry name" value="Bloom syndrome RecQ-like helicase"/>
    <property type="match status" value="1"/>
</dbReference>
<evidence type="ECO:0000256" key="4">
    <source>
        <dbReference type="ARBA" id="ARBA00022705"/>
    </source>
</evidence>
<keyword evidence="15 18" id="KW-0539">Nucleus</keyword>
<dbReference type="Gene3D" id="1.10.150.80">
    <property type="entry name" value="HRDC domain"/>
    <property type="match status" value="1"/>
</dbReference>
<dbReference type="Pfam" id="PF00271">
    <property type="entry name" value="Helicase_C"/>
    <property type="match status" value="1"/>
</dbReference>
<dbReference type="GO" id="GO:0005634">
    <property type="term" value="C:nucleus"/>
    <property type="evidence" value="ECO:0007669"/>
    <property type="project" value="UniProtKB-SubCell"/>
</dbReference>
<dbReference type="SMART" id="SM00490">
    <property type="entry name" value="HELICc"/>
    <property type="match status" value="1"/>
</dbReference>
<feature type="compositionally biased region" description="Basic residues" evidence="19">
    <location>
        <begin position="846"/>
        <end position="867"/>
    </location>
</feature>
<evidence type="ECO:0000259" key="20">
    <source>
        <dbReference type="PROSITE" id="PS50967"/>
    </source>
</evidence>
<dbReference type="Gene3D" id="3.40.50.300">
    <property type="entry name" value="P-loop containing nucleotide triphosphate hydrolases"/>
    <property type="match status" value="2"/>
</dbReference>
<dbReference type="EC" id="5.6.2.4" evidence="18"/>
<organism evidence="23 24">
    <name type="scientific">Meganyctiphanes norvegica</name>
    <name type="common">Northern krill</name>
    <name type="synonym">Thysanopoda norvegica</name>
    <dbReference type="NCBI Taxonomy" id="48144"/>
    <lineage>
        <taxon>Eukaryota</taxon>
        <taxon>Metazoa</taxon>
        <taxon>Ecdysozoa</taxon>
        <taxon>Arthropoda</taxon>
        <taxon>Crustacea</taxon>
        <taxon>Multicrustacea</taxon>
        <taxon>Malacostraca</taxon>
        <taxon>Eumalacostraca</taxon>
        <taxon>Eucarida</taxon>
        <taxon>Euphausiacea</taxon>
        <taxon>Euphausiidae</taxon>
        <taxon>Meganyctiphanes</taxon>
    </lineage>
</organism>
<dbReference type="PROSITE" id="PS50967">
    <property type="entry name" value="HRDC"/>
    <property type="match status" value="1"/>
</dbReference>
<dbReference type="GO" id="GO:0003677">
    <property type="term" value="F:DNA binding"/>
    <property type="evidence" value="ECO:0007669"/>
    <property type="project" value="UniProtKB-KW"/>
</dbReference>
<evidence type="ECO:0000256" key="15">
    <source>
        <dbReference type="ARBA" id="ARBA00023242"/>
    </source>
</evidence>
<dbReference type="GO" id="GO:0009378">
    <property type="term" value="F:four-way junction helicase activity"/>
    <property type="evidence" value="ECO:0007669"/>
    <property type="project" value="TreeGrafter"/>
</dbReference>
<dbReference type="FunFam" id="1.10.10.10:FF:000495">
    <property type="entry name" value="RecQ family helicase MusN"/>
    <property type="match status" value="1"/>
</dbReference>
<dbReference type="AlphaFoldDB" id="A0AAV2QVQ7"/>
<comment type="similarity">
    <text evidence="3 18">Belongs to the helicase family. RecQ subfamily.</text>
</comment>
<protein>
    <recommendedName>
        <fullName evidence="18">ATP-dependent DNA helicase</fullName>
        <ecNumber evidence="18">5.6.2.4</ecNumber>
    </recommendedName>
</protein>
<dbReference type="InterPro" id="IPR032284">
    <property type="entry name" value="RecQ_Zn-bd"/>
</dbReference>
<evidence type="ECO:0000256" key="9">
    <source>
        <dbReference type="ARBA" id="ARBA00022806"/>
    </source>
</evidence>
<comment type="catalytic activity">
    <reaction evidence="16 18">
        <text>Couples ATP hydrolysis with the unwinding of duplex DNA by translocating in the 3'-5' direction.</text>
        <dbReference type="EC" id="5.6.2.4"/>
    </reaction>
</comment>
<feature type="compositionally biased region" description="Low complexity" evidence="19">
    <location>
        <begin position="907"/>
        <end position="916"/>
    </location>
</feature>
<dbReference type="SMART" id="SM00487">
    <property type="entry name" value="DEXDc"/>
    <property type="match status" value="1"/>
</dbReference>
<keyword evidence="14" id="KW-0413">Isomerase</keyword>
<keyword evidence="11 18" id="KW-0067">ATP-binding</keyword>
<evidence type="ECO:0000256" key="3">
    <source>
        <dbReference type="ARBA" id="ARBA00005446"/>
    </source>
</evidence>
<feature type="region of interest" description="Disordered" evidence="19">
    <location>
        <begin position="815"/>
        <end position="917"/>
    </location>
</feature>
<evidence type="ECO:0000256" key="10">
    <source>
        <dbReference type="ARBA" id="ARBA00022833"/>
    </source>
</evidence>
<feature type="region of interest" description="Disordered" evidence="19">
    <location>
        <begin position="109"/>
        <end position="142"/>
    </location>
</feature>
<dbReference type="GO" id="GO:0000724">
    <property type="term" value="P:double-strand break repair via homologous recombination"/>
    <property type="evidence" value="ECO:0007669"/>
    <property type="project" value="TreeGrafter"/>
</dbReference>
<evidence type="ECO:0000256" key="18">
    <source>
        <dbReference type="RuleBase" id="RU364117"/>
    </source>
</evidence>
<dbReference type="GO" id="GO:0005524">
    <property type="term" value="F:ATP binding"/>
    <property type="evidence" value="ECO:0007669"/>
    <property type="project" value="UniProtKB-KW"/>
</dbReference>
<sequence length="947" mass="106364">AAPSLTQHIEESCTQQDQGGMLDFDMNILDDDSQEMDLSPVKQIPVRSGPSRSSAQRNDFYGMNDSTVILDDDVDESLDESIPLGSAVPKRVSNNELNYNRVLYKTPIKGNSSPSASGSDCKTDGTNKQVTPKARFHGNVRNDGATGEFSGMNYPHTREMLKIFYQKFGLKRFRENQKEVVNAALLGKDCFVLMPTGGGKSLCYQLPACVNDGVAICISPLKSLIQDQVQKLNSLDIPASRLSGDMTPKEENNVYTDLNKREPLLKLLYTTPEKLAASQRVMDLLQSLYQRGKLARFIIDEAHCVSQWGHDFRPDYKRLCLLRENFPGVPVMALTATATPRVRVDILHQLKLTQPKWFLSSFNRANLKYEVLPKTGKKIITEIAALIKAKYRNQCGILYCLSRKECDETAEDLKRAGISAAAYHAGLSDNKRVAVQMDWINDKFKIVCATIAFGMGIDKPDVRFVIHYTLPKSIEGYYQESGRAGRDGEVSDCILYYNYGDMHRLRKMIDMDRENWDAKKVHYDNLWRIVAYCENRSDCRRTQLLNYFGEIFDSSQCKESKRTICDNCRDVSAYQSVDVTNEARATVKAVEQLSSGGSRFGNNFTINHFVDIFKGSTIKKIMDNGHNRHQLYGMGKNWQRGDIERTIRKLILEGILHEDMVVMRDMSFAYMRPGPKAKDFLNNPNAKFTVEMRSKAGRTATVVEESSTATSDDLEIKRLQQECFVTLQDHIKAIAAEKGVNHANIINIIALRQMAKAMPDTEEGMLKIPHVTRANYEKYGQQLLEITQRYSAQKIVVEFEQMGDDDDVFASTQDQYEDDENIGSLSRVSAPMPSQESRYFNGTPKGRGRGRGRGRGKGRGRGRKRKSGSSPKKWSKTSESETPGSRFAASRKQFNALNKQYQRKMSSKAATKAAGGSSLGGGLGLMAAPQSRSFLGKPKVYPAIPKI</sequence>
<evidence type="ECO:0000256" key="8">
    <source>
        <dbReference type="ARBA" id="ARBA00022801"/>
    </source>
</evidence>
<comment type="caution">
    <text evidence="23">The sequence shown here is derived from an EMBL/GenBank/DDBJ whole genome shotgun (WGS) entry which is preliminary data.</text>
</comment>
<dbReference type="Gene3D" id="1.10.10.10">
    <property type="entry name" value="Winged helix-like DNA-binding domain superfamily/Winged helix DNA-binding domain"/>
    <property type="match status" value="1"/>
</dbReference>
<feature type="compositionally biased region" description="Polar residues" evidence="19">
    <location>
        <begin position="109"/>
        <end position="130"/>
    </location>
</feature>
<dbReference type="InterPro" id="IPR002121">
    <property type="entry name" value="HRDC_dom"/>
</dbReference>
<dbReference type="InterPro" id="IPR018982">
    <property type="entry name" value="RQC_domain"/>
</dbReference>
<name>A0AAV2QVQ7_MEGNR</name>
<feature type="domain" description="Helicase ATP-binding" evidence="21">
    <location>
        <begin position="181"/>
        <end position="356"/>
    </location>
</feature>
<comment type="cofactor">
    <cofactor evidence="1">
        <name>Zn(2+)</name>
        <dbReference type="ChEBI" id="CHEBI:29105"/>
    </cofactor>
</comment>
<evidence type="ECO:0000256" key="14">
    <source>
        <dbReference type="ARBA" id="ARBA00023235"/>
    </source>
</evidence>
<dbReference type="GO" id="GO:0007131">
    <property type="term" value="P:reciprocal meiotic recombination"/>
    <property type="evidence" value="ECO:0007669"/>
    <property type="project" value="UniProtKB-ARBA"/>
</dbReference>
<evidence type="ECO:0000256" key="1">
    <source>
        <dbReference type="ARBA" id="ARBA00001947"/>
    </source>
</evidence>
<dbReference type="SUPFAM" id="SSF52540">
    <property type="entry name" value="P-loop containing nucleoside triphosphate hydrolases"/>
    <property type="match status" value="2"/>
</dbReference>
<accession>A0AAV2QVQ7</accession>
<keyword evidence="13" id="KW-0234">DNA repair</keyword>
<evidence type="ECO:0000256" key="7">
    <source>
        <dbReference type="ARBA" id="ARBA00022763"/>
    </source>
</evidence>
<evidence type="ECO:0000259" key="21">
    <source>
        <dbReference type="PROSITE" id="PS51192"/>
    </source>
</evidence>
<reference evidence="23 24" key="1">
    <citation type="submission" date="2024-05" db="EMBL/GenBank/DDBJ databases">
        <authorList>
            <person name="Wallberg A."/>
        </authorList>
    </citation>
    <scope>NUCLEOTIDE SEQUENCE [LARGE SCALE GENOMIC DNA]</scope>
</reference>
<dbReference type="InterPro" id="IPR036388">
    <property type="entry name" value="WH-like_DNA-bd_sf"/>
</dbReference>
<dbReference type="InterPro" id="IPR001650">
    <property type="entry name" value="Helicase_C-like"/>
</dbReference>
<keyword evidence="5" id="KW-0479">Metal-binding</keyword>
<dbReference type="InterPro" id="IPR010997">
    <property type="entry name" value="HRDC-like_sf"/>
</dbReference>
<dbReference type="NCBIfam" id="TIGR00614">
    <property type="entry name" value="recQ_fam"/>
    <property type="match status" value="1"/>
</dbReference>
<dbReference type="FunFam" id="3.40.50.300:FF:000340">
    <property type="entry name" value="Bloom syndrome, RecQ helicase"/>
    <property type="match status" value="1"/>
</dbReference>
<dbReference type="SMART" id="SM00956">
    <property type="entry name" value="RQC"/>
    <property type="match status" value="1"/>
</dbReference>
<evidence type="ECO:0000256" key="13">
    <source>
        <dbReference type="ARBA" id="ARBA00023204"/>
    </source>
</evidence>
<evidence type="ECO:0000259" key="22">
    <source>
        <dbReference type="PROSITE" id="PS51194"/>
    </source>
</evidence>
<evidence type="ECO:0000256" key="2">
    <source>
        <dbReference type="ARBA" id="ARBA00004123"/>
    </source>
</evidence>
<dbReference type="SMART" id="SM00341">
    <property type="entry name" value="HRDC"/>
    <property type="match status" value="1"/>
</dbReference>
<evidence type="ECO:0000256" key="12">
    <source>
        <dbReference type="ARBA" id="ARBA00023125"/>
    </source>
</evidence>
<evidence type="ECO:0000256" key="17">
    <source>
        <dbReference type="ARBA" id="ARBA00049360"/>
    </source>
</evidence>
<keyword evidence="4" id="KW-0235">DNA replication</keyword>
<keyword evidence="7" id="KW-0227">DNA damage</keyword>
<dbReference type="Proteomes" id="UP001497623">
    <property type="component" value="Unassembled WGS sequence"/>
</dbReference>
<keyword evidence="12" id="KW-0238">DNA-binding</keyword>
<dbReference type="CDD" id="cd18794">
    <property type="entry name" value="SF2_C_RecQ"/>
    <property type="match status" value="1"/>
</dbReference>
<dbReference type="Pfam" id="PF00270">
    <property type="entry name" value="DEAD"/>
    <property type="match status" value="1"/>
</dbReference>
<dbReference type="InterPro" id="IPR004589">
    <property type="entry name" value="DNA_helicase_ATP-dep_RecQ"/>
</dbReference>
<proteinExistence type="inferred from homology"/>
<dbReference type="GO" id="GO:0006260">
    <property type="term" value="P:DNA replication"/>
    <property type="evidence" value="ECO:0007669"/>
    <property type="project" value="UniProtKB-KW"/>
</dbReference>
<evidence type="ECO:0000256" key="5">
    <source>
        <dbReference type="ARBA" id="ARBA00022723"/>
    </source>
</evidence>
<dbReference type="GO" id="GO:0043138">
    <property type="term" value="F:3'-5' DNA helicase activity"/>
    <property type="evidence" value="ECO:0007669"/>
    <property type="project" value="UniProtKB-EC"/>
</dbReference>
<dbReference type="PANTHER" id="PTHR13710">
    <property type="entry name" value="DNA HELICASE RECQ FAMILY MEMBER"/>
    <property type="match status" value="1"/>
</dbReference>
<feature type="domain" description="Helicase C-terminal" evidence="22">
    <location>
        <begin position="379"/>
        <end position="527"/>
    </location>
</feature>
<dbReference type="PROSITE" id="PS00690">
    <property type="entry name" value="DEAH_ATP_HELICASE"/>
    <property type="match status" value="1"/>
</dbReference>
<dbReference type="SUPFAM" id="SSF47819">
    <property type="entry name" value="HRDC-like"/>
    <property type="match status" value="1"/>
</dbReference>
<keyword evidence="9 18" id="KW-0347">Helicase</keyword>
<dbReference type="GO" id="GO:0016787">
    <property type="term" value="F:hydrolase activity"/>
    <property type="evidence" value="ECO:0007669"/>
    <property type="project" value="UniProtKB-KW"/>
</dbReference>
<dbReference type="PANTHER" id="PTHR13710:SF153">
    <property type="entry name" value="RECQ-LIKE DNA HELICASE BLM"/>
    <property type="match status" value="1"/>
</dbReference>
<dbReference type="InterPro" id="IPR044876">
    <property type="entry name" value="HRDC_dom_sf"/>
</dbReference>
<dbReference type="InterPro" id="IPR027417">
    <property type="entry name" value="P-loop_NTPase"/>
</dbReference>
<keyword evidence="8 18" id="KW-0378">Hydrolase</keyword>
<dbReference type="GO" id="GO:0005694">
    <property type="term" value="C:chromosome"/>
    <property type="evidence" value="ECO:0007669"/>
    <property type="project" value="TreeGrafter"/>
</dbReference>
<evidence type="ECO:0000313" key="23">
    <source>
        <dbReference type="EMBL" id="CAL4100970.1"/>
    </source>
</evidence>
<evidence type="ECO:0000256" key="6">
    <source>
        <dbReference type="ARBA" id="ARBA00022741"/>
    </source>
</evidence>
<feature type="non-terminal residue" evidence="23">
    <location>
        <position position="1"/>
    </location>
</feature>
<comment type="subcellular location">
    <subcellularLocation>
        <location evidence="2 18">Nucleus</location>
    </subcellularLocation>
</comment>
<evidence type="ECO:0000256" key="19">
    <source>
        <dbReference type="SAM" id="MobiDB-lite"/>
    </source>
</evidence>
<evidence type="ECO:0000313" key="24">
    <source>
        <dbReference type="Proteomes" id="UP001497623"/>
    </source>
</evidence>
<dbReference type="GO" id="GO:0005737">
    <property type="term" value="C:cytoplasm"/>
    <property type="evidence" value="ECO:0007669"/>
    <property type="project" value="TreeGrafter"/>
</dbReference>